<evidence type="ECO:0000313" key="7">
    <source>
        <dbReference type="EMBL" id="MEQ2637662.1"/>
    </source>
</evidence>
<dbReference type="InterPro" id="IPR050418">
    <property type="entry name" value="D-iso_2-hydroxyacid_DH_PdxB"/>
</dbReference>
<sequence length="328" mass="35290">MTKRHKVLLYTIDDVSDYARECARSLGAQDQLELVSRTHEVFSSPTAEELDGVEAVLGEFMPVRGAEVDVMADAGVRLVASMSIGINHVDVAGLAARGVTVSNCPGYCAEDVALHAVALMLDLMRQVTMSNRDVLAGNWNPRFGREMRRPARQTCGLVFFGNIARKVVPLVKALGMDVLVWAPTKSAEELAAAGCRKAESLDELLATSDVVSLHCPLIPMTERLIGARELALMKPTALLINTARGAVVDEDALADALEAGAIAGAGLDVLTEERDVAYQRLPKCPNCIVTPHTAYVTREASEALVSMSMKSVCELLLDGCEPEYVVRP</sequence>
<evidence type="ECO:0000259" key="5">
    <source>
        <dbReference type="Pfam" id="PF00389"/>
    </source>
</evidence>
<dbReference type="Gene3D" id="3.40.50.720">
    <property type="entry name" value="NAD(P)-binding Rossmann-like Domain"/>
    <property type="match status" value="2"/>
</dbReference>
<dbReference type="Proteomes" id="UP001478817">
    <property type="component" value="Unassembled WGS sequence"/>
</dbReference>
<dbReference type="PROSITE" id="PS00671">
    <property type="entry name" value="D_2_HYDROXYACID_DH_3"/>
    <property type="match status" value="1"/>
</dbReference>
<evidence type="ECO:0000259" key="6">
    <source>
        <dbReference type="Pfam" id="PF02826"/>
    </source>
</evidence>
<comment type="caution">
    <text evidence="7">The sequence shown here is derived from an EMBL/GenBank/DDBJ whole genome shotgun (WGS) entry which is preliminary data.</text>
</comment>
<dbReference type="EMBL" id="JBBNGS010000007">
    <property type="protein sequence ID" value="MEQ2637662.1"/>
    <property type="molecule type" value="Genomic_DNA"/>
</dbReference>
<accession>A0ABV1IFI7</accession>
<dbReference type="PANTHER" id="PTHR43761">
    <property type="entry name" value="D-ISOMER SPECIFIC 2-HYDROXYACID DEHYDROGENASE FAMILY PROTEIN (AFU_ORTHOLOGUE AFUA_1G13630)"/>
    <property type="match status" value="1"/>
</dbReference>
<comment type="similarity">
    <text evidence="1 4">Belongs to the D-isomer specific 2-hydroxyacid dehydrogenase family.</text>
</comment>
<evidence type="ECO:0000256" key="2">
    <source>
        <dbReference type="ARBA" id="ARBA00023002"/>
    </source>
</evidence>
<dbReference type="PROSITE" id="PS00670">
    <property type="entry name" value="D_2_HYDROXYACID_DH_2"/>
    <property type="match status" value="1"/>
</dbReference>
<evidence type="ECO:0000313" key="8">
    <source>
        <dbReference type="Proteomes" id="UP001478817"/>
    </source>
</evidence>
<dbReference type="InterPro" id="IPR029753">
    <property type="entry name" value="D-isomer_DH_CS"/>
</dbReference>
<dbReference type="SUPFAM" id="SSF52283">
    <property type="entry name" value="Formate/glycerate dehydrogenase catalytic domain-like"/>
    <property type="match status" value="1"/>
</dbReference>
<evidence type="ECO:0000256" key="1">
    <source>
        <dbReference type="ARBA" id="ARBA00005854"/>
    </source>
</evidence>
<dbReference type="PANTHER" id="PTHR43761:SF1">
    <property type="entry name" value="D-ISOMER SPECIFIC 2-HYDROXYACID DEHYDROGENASE CATALYTIC DOMAIN-CONTAINING PROTEIN-RELATED"/>
    <property type="match status" value="1"/>
</dbReference>
<feature type="domain" description="D-isomer specific 2-hydroxyacid dehydrogenase NAD-binding" evidence="6">
    <location>
        <begin position="117"/>
        <end position="294"/>
    </location>
</feature>
<keyword evidence="8" id="KW-1185">Reference proteome</keyword>
<dbReference type="RefSeq" id="WP_349182230.1">
    <property type="nucleotide sequence ID" value="NZ_JBBNGS010000007.1"/>
</dbReference>
<feature type="domain" description="D-isomer specific 2-hydroxyacid dehydrogenase catalytic" evidence="5">
    <location>
        <begin position="19"/>
        <end position="318"/>
    </location>
</feature>
<name>A0ABV1IFI7_9ACTN</name>
<dbReference type="InterPro" id="IPR006139">
    <property type="entry name" value="D-isomer_2_OHA_DH_cat_dom"/>
</dbReference>
<dbReference type="Pfam" id="PF00389">
    <property type="entry name" value="2-Hacid_dh"/>
    <property type="match status" value="1"/>
</dbReference>
<protein>
    <submittedName>
        <fullName evidence="7">NAD(P)-dependent oxidoreductase</fullName>
    </submittedName>
</protein>
<evidence type="ECO:0000256" key="4">
    <source>
        <dbReference type="RuleBase" id="RU003719"/>
    </source>
</evidence>
<dbReference type="InterPro" id="IPR006140">
    <property type="entry name" value="D-isomer_DH_NAD-bd"/>
</dbReference>
<gene>
    <name evidence="7" type="ORF">AAAT05_04810</name>
</gene>
<dbReference type="Pfam" id="PF02826">
    <property type="entry name" value="2-Hacid_dh_C"/>
    <property type="match status" value="1"/>
</dbReference>
<evidence type="ECO:0000256" key="3">
    <source>
        <dbReference type="ARBA" id="ARBA00023027"/>
    </source>
</evidence>
<proteinExistence type="inferred from homology"/>
<organism evidence="7 8">
    <name type="scientific">Paratractidigestivibacter faecalis</name>
    <dbReference type="NCBI Taxonomy" id="2292441"/>
    <lineage>
        <taxon>Bacteria</taxon>
        <taxon>Bacillati</taxon>
        <taxon>Actinomycetota</taxon>
        <taxon>Coriobacteriia</taxon>
        <taxon>Coriobacteriales</taxon>
        <taxon>Atopobiaceae</taxon>
        <taxon>Paratractidigestivibacter</taxon>
    </lineage>
</organism>
<dbReference type="SUPFAM" id="SSF51735">
    <property type="entry name" value="NAD(P)-binding Rossmann-fold domains"/>
    <property type="match status" value="1"/>
</dbReference>
<keyword evidence="2 4" id="KW-0560">Oxidoreductase</keyword>
<reference evidence="7 8" key="1">
    <citation type="submission" date="2024-04" db="EMBL/GenBank/DDBJ databases">
        <title>Human intestinal bacterial collection.</title>
        <authorList>
            <person name="Pauvert C."/>
            <person name="Hitch T.C.A."/>
            <person name="Clavel T."/>
        </authorList>
    </citation>
    <scope>NUCLEOTIDE SEQUENCE [LARGE SCALE GENOMIC DNA]</scope>
    <source>
        <strain evidence="7 8">CLA-AA-H197</strain>
    </source>
</reference>
<dbReference type="InterPro" id="IPR036291">
    <property type="entry name" value="NAD(P)-bd_dom_sf"/>
</dbReference>
<keyword evidence="3" id="KW-0520">NAD</keyword>